<feature type="transmembrane region" description="Helical" evidence="1">
    <location>
        <begin position="151"/>
        <end position="170"/>
    </location>
</feature>
<dbReference type="AlphaFoldDB" id="A0A1H9VDG4"/>
<feature type="transmembrane region" description="Helical" evidence="1">
    <location>
        <begin position="182"/>
        <end position="201"/>
    </location>
</feature>
<feature type="transmembrane region" description="Helical" evidence="1">
    <location>
        <begin position="83"/>
        <end position="103"/>
    </location>
</feature>
<keyword evidence="1" id="KW-0472">Membrane</keyword>
<keyword evidence="1" id="KW-0812">Transmembrane</keyword>
<evidence type="ECO:0000313" key="3">
    <source>
        <dbReference type="Proteomes" id="UP000198929"/>
    </source>
</evidence>
<dbReference type="EMBL" id="FOGQ01000011">
    <property type="protein sequence ID" value="SES19628.1"/>
    <property type="molecule type" value="Genomic_DNA"/>
</dbReference>
<accession>A0A1H9VDG4</accession>
<protein>
    <recommendedName>
        <fullName evidence="4">DUF998 domain-containing protein</fullName>
    </recommendedName>
</protein>
<dbReference type="STRING" id="1121357.SAMN05661109_02200"/>
<proteinExistence type="predicted"/>
<sequence>MFKVASAAVMLLGAVAYSTFIHEALLGFPLSPAVSYLSEYSALSSPYRRIFATSDVIWALCSFAGAGLLWCLHRPRLGIAHKLLLFALAGQALFTFLDVAFPLRCAESLPSCTGQTGLTVHVAASVAVAGMQMLMVVTAAFLAVRLHHYRAWFVALMVVYLVATVVLLSGEAFGFPVGYSQRVQIGVAATTVASMWLLFSYDAKDVDSSSRMGMPAY</sequence>
<evidence type="ECO:0008006" key="4">
    <source>
        <dbReference type="Google" id="ProtNLM"/>
    </source>
</evidence>
<reference evidence="3" key="1">
    <citation type="submission" date="2016-10" db="EMBL/GenBank/DDBJ databases">
        <authorList>
            <person name="Varghese N."/>
            <person name="Submissions S."/>
        </authorList>
    </citation>
    <scope>NUCLEOTIDE SEQUENCE [LARGE SCALE GENOMIC DNA]</scope>
    <source>
        <strain evidence="3">DSM 20524</strain>
    </source>
</reference>
<feature type="transmembrane region" description="Helical" evidence="1">
    <location>
        <begin position="50"/>
        <end position="71"/>
    </location>
</feature>
<dbReference type="InterPro" id="IPR009339">
    <property type="entry name" value="DUF998"/>
</dbReference>
<keyword evidence="1" id="KW-1133">Transmembrane helix</keyword>
<dbReference type="Proteomes" id="UP000198929">
    <property type="component" value="Unassembled WGS sequence"/>
</dbReference>
<evidence type="ECO:0000313" key="2">
    <source>
        <dbReference type="EMBL" id="SES19628.1"/>
    </source>
</evidence>
<feature type="transmembrane region" description="Helical" evidence="1">
    <location>
        <begin position="123"/>
        <end position="144"/>
    </location>
</feature>
<evidence type="ECO:0000256" key="1">
    <source>
        <dbReference type="SAM" id="Phobius"/>
    </source>
</evidence>
<organism evidence="2 3">
    <name type="scientific">Corynebacterium cystitidis DSM 20524</name>
    <dbReference type="NCBI Taxonomy" id="1121357"/>
    <lineage>
        <taxon>Bacteria</taxon>
        <taxon>Bacillati</taxon>
        <taxon>Actinomycetota</taxon>
        <taxon>Actinomycetes</taxon>
        <taxon>Mycobacteriales</taxon>
        <taxon>Corynebacteriaceae</taxon>
        <taxon>Corynebacterium</taxon>
    </lineage>
</organism>
<gene>
    <name evidence="2" type="ORF">SAMN05661109_02200</name>
</gene>
<name>A0A1H9VDG4_9CORY</name>
<dbReference type="Pfam" id="PF06197">
    <property type="entry name" value="DUF998"/>
    <property type="match status" value="1"/>
</dbReference>
<dbReference type="RefSeq" id="WP_092260107.1">
    <property type="nucleotide sequence ID" value="NZ_CP047199.1"/>
</dbReference>
<keyword evidence="3" id="KW-1185">Reference proteome</keyword>